<dbReference type="CDD" id="cd05289">
    <property type="entry name" value="MDR_like_2"/>
    <property type="match status" value="1"/>
</dbReference>
<dbReference type="Pfam" id="PF08240">
    <property type="entry name" value="ADH_N"/>
    <property type="match status" value="1"/>
</dbReference>
<proteinExistence type="predicted"/>
<dbReference type="InterPro" id="IPR013154">
    <property type="entry name" value="ADH-like_N"/>
</dbReference>
<dbReference type="PANTHER" id="PTHR44154">
    <property type="entry name" value="QUINONE OXIDOREDUCTASE"/>
    <property type="match status" value="1"/>
</dbReference>
<accession>A0A7X0EE50</accession>
<dbReference type="GO" id="GO:0016491">
    <property type="term" value="F:oxidoreductase activity"/>
    <property type="evidence" value="ECO:0007669"/>
    <property type="project" value="InterPro"/>
</dbReference>
<dbReference type="Pfam" id="PF13602">
    <property type="entry name" value="ADH_zinc_N_2"/>
    <property type="match status" value="1"/>
</dbReference>
<comment type="caution">
    <text evidence="7">The sequence shown here is derived from an EMBL/GenBank/DDBJ whole genome shotgun (WGS) entry which is preliminary data.</text>
</comment>
<dbReference type="SUPFAM" id="SSF50129">
    <property type="entry name" value="GroES-like"/>
    <property type="match status" value="1"/>
</dbReference>
<dbReference type="GO" id="GO:0003723">
    <property type="term" value="F:RNA binding"/>
    <property type="evidence" value="ECO:0007669"/>
    <property type="project" value="UniProtKB-KW"/>
</dbReference>
<keyword evidence="3" id="KW-0963">Cytoplasm</keyword>
<organism evidence="7 8">
    <name type="scientific">Nitrospirillum iridis</name>
    <dbReference type="NCBI Taxonomy" id="765888"/>
    <lineage>
        <taxon>Bacteria</taxon>
        <taxon>Pseudomonadati</taxon>
        <taxon>Pseudomonadota</taxon>
        <taxon>Alphaproteobacteria</taxon>
        <taxon>Rhodospirillales</taxon>
        <taxon>Azospirillaceae</taxon>
        <taxon>Nitrospirillum</taxon>
    </lineage>
</organism>
<comment type="subcellular location">
    <subcellularLocation>
        <location evidence="1">Cytoplasm</location>
    </subcellularLocation>
</comment>
<keyword evidence="8" id="KW-1185">Reference proteome</keyword>
<name>A0A7X0EE50_9PROT</name>
<dbReference type="PROSITE" id="PS01162">
    <property type="entry name" value="QOR_ZETA_CRYSTAL"/>
    <property type="match status" value="1"/>
</dbReference>
<evidence type="ECO:0000256" key="4">
    <source>
        <dbReference type="ARBA" id="ARBA00022857"/>
    </source>
</evidence>
<dbReference type="Gene3D" id="3.40.50.720">
    <property type="entry name" value="NAD(P)-binding Rossmann-like Domain"/>
    <property type="match status" value="1"/>
</dbReference>
<dbReference type="GO" id="GO:0008270">
    <property type="term" value="F:zinc ion binding"/>
    <property type="evidence" value="ECO:0007669"/>
    <property type="project" value="InterPro"/>
</dbReference>
<evidence type="ECO:0000256" key="5">
    <source>
        <dbReference type="ARBA" id="ARBA00022884"/>
    </source>
</evidence>
<dbReference type="Gene3D" id="3.90.180.10">
    <property type="entry name" value="Medium-chain alcohol dehydrogenases, catalytic domain"/>
    <property type="match status" value="1"/>
</dbReference>
<evidence type="ECO:0000313" key="7">
    <source>
        <dbReference type="EMBL" id="MBB6251084.1"/>
    </source>
</evidence>
<dbReference type="SUPFAM" id="SSF51735">
    <property type="entry name" value="NAD(P)-binding Rossmann-fold domains"/>
    <property type="match status" value="1"/>
</dbReference>
<dbReference type="GO" id="GO:0005737">
    <property type="term" value="C:cytoplasm"/>
    <property type="evidence" value="ECO:0007669"/>
    <property type="project" value="UniProtKB-SubCell"/>
</dbReference>
<dbReference type="InterPro" id="IPR011032">
    <property type="entry name" value="GroES-like_sf"/>
</dbReference>
<evidence type="ECO:0000256" key="3">
    <source>
        <dbReference type="ARBA" id="ARBA00022490"/>
    </source>
</evidence>
<dbReference type="InterPro" id="IPR020843">
    <property type="entry name" value="ER"/>
</dbReference>
<evidence type="ECO:0000256" key="2">
    <source>
        <dbReference type="ARBA" id="ARBA00011881"/>
    </source>
</evidence>
<comment type="subunit">
    <text evidence="2">Homotetramer.</text>
</comment>
<dbReference type="SMART" id="SM00829">
    <property type="entry name" value="PKS_ER"/>
    <property type="match status" value="1"/>
</dbReference>
<keyword evidence="5" id="KW-0694">RNA-binding</keyword>
<dbReference type="AlphaFoldDB" id="A0A7X0EE50"/>
<dbReference type="Proteomes" id="UP000539175">
    <property type="component" value="Unassembled WGS sequence"/>
</dbReference>
<dbReference type="EMBL" id="JACIIZ010000004">
    <property type="protein sequence ID" value="MBB6251084.1"/>
    <property type="molecule type" value="Genomic_DNA"/>
</dbReference>
<evidence type="ECO:0000259" key="6">
    <source>
        <dbReference type="SMART" id="SM00829"/>
    </source>
</evidence>
<sequence length="302" mass="31683">MMKAIQFNEYGGPDVLHGVDVEAPHAGPGEVRIRVRAAGVNPSDWKRREGQYRAFEDVDFPAGLGVEGAGVVDEVGPGVTGVTIGDRVFGFGRNMMAEQAILTHWAKKPDTLSFEIAAGLPVVSDTATRALDQVGVAGGQTLLVSGAAGGVGTAIIQLARLRGIRVIGTARATKHDYLRGLGAVAIPYGEGLEERVRALMPDGVNAAIDVAGSGIIPELIRIVRDPARVLSVADFSAEEYGAKFSHGPPVDPARLLTAMAELCAAGSFTLHIDRTFPLDRAKEAQEVSQAGRVTGKLVVCVD</sequence>
<protein>
    <submittedName>
        <fullName evidence="7">NADPH:quinone reductase-like Zn-dependent oxidoreductase</fullName>
    </submittedName>
</protein>
<reference evidence="7 8" key="1">
    <citation type="submission" date="2020-08" db="EMBL/GenBank/DDBJ databases">
        <title>Genomic Encyclopedia of Type Strains, Phase IV (KMG-IV): sequencing the most valuable type-strain genomes for metagenomic binning, comparative biology and taxonomic classification.</title>
        <authorList>
            <person name="Goeker M."/>
        </authorList>
    </citation>
    <scope>NUCLEOTIDE SEQUENCE [LARGE SCALE GENOMIC DNA]</scope>
    <source>
        <strain evidence="7 8">DSM 22198</strain>
    </source>
</reference>
<dbReference type="PANTHER" id="PTHR44154:SF1">
    <property type="entry name" value="QUINONE OXIDOREDUCTASE"/>
    <property type="match status" value="1"/>
</dbReference>
<dbReference type="InterPro" id="IPR002364">
    <property type="entry name" value="Quin_OxRdtase/zeta-crystal_CS"/>
</dbReference>
<evidence type="ECO:0000256" key="1">
    <source>
        <dbReference type="ARBA" id="ARBA00004496"/>
    </source>
</evidence>
<dbReference type="InterPro" id="IPR051603">
    <property type="entry name" value="Zinc-ADH_QOR/CCCR"/>
</dbReference>
<dbReference type="InterPro" id="IPR036291">
    <property type="entry name" value="NAD(P)-bd_dom_sf"/>
</dbReference>
<keyword evidence="4" id="KW-0521">NADP</keyword>
<evidence type="ECO:0000313" key="8">
    <source>
        <dbReference type="Proteomes" id="UP000539175"/>
    </source>
</evidence>
<gene>
    <name evidence="7" type="ORF">FHS74_001629</name>
</gene>
<feature type="domain" description="Enoyl reductase (ER)" evidence="6">
    <location>
        <begin position="11"/>
        <end position="299"/>
    </location>
</feature>